<dbReference type="GO" id="GO:0009252">
    <property type="term" value="P:peptidoglycan biosynthetic process"/>
    <property type="evidence" value="ECO:0007669"/>
    <property type="project" value="UniProtKB-UniRule"/>
</dbReference>
<evidence type="ECO:0000256" key="4">
    <source>
        <dbReference type="ARBA" id="ARBA00004752"/>
    </source>
</evidence>
<dbReference type="GO" id="GO:0005829">
    <property type="term" value="C:cytosol"/>
    <property type="evidence" value="ECO:0007669"/>
    <property type="project" value="TreeGrafter"/>
</dbReference>
<keyword evidence="5 16" id="KW-0963">Cytoplasm</keyword>
<evidence type="ECO:0000256" key="14">
    <source>
        <dbReference type="ARBA" id="ARBA00023316"/>
    </source>
</evidence>
<dbReference type="GO" id="GO:0008360">
    <property type="term" value="P:regulation of cell shape"/>
    <property type="evidence" value="ECO:0007669"/>
    <property type="project" value="UniProtKB-KW"/>
</dbReference>
<evidence type="ECO:0000256" key="9">
    <source>
        <dbReference type="ARBA" id="ARBA00022857"/>
    </source>
</evidence>
<gene>
    <name evidence="16 18" type="primary">murB</name>
    <name evidence="18" type="ORF">TICRE_07200</name>
</gene>
<comment type="function">
    <text evidence="2 16">Cell wall formation.</text>
</comment>
<dbReference type="SUPFAM" id="SSF56176">
    <property type="entry name" value="FAD-binding/transporter-associated domain-like"/>
    <property type="match status" value="1"/>
</dbReference>
<evidence type="ECO:0000256" key="2">
    <source>
        <dbReference type="ARBA" id="ARBA00003921"/>
    </source>
</evidence>
<keyword evidence="7 16" id="KW-0285">Flavoprotein</keyword>
<keyword evidence="14 16" id="KW-0961">Cell wall biogenesis/degradation</keyword>
<feature type="active site" description="Proton donor" evidence="16">
    <location>
        <position position="226"/>
    </location>
</feature>
<comment type="pathway">
    <text evidence="4 16">Cell wall biogenesis; peptidoglycan biosynthesis.</text>
</comment>
<dbReference type="InterPro" id="IPR003170">
    <property type="entry name" value="MurB"/>
</dbReference>
<evidence type="ECO:0000256" key="15">
    <source>
        <dbReference type="ARBA" id="ARBA00048914"/>
    </source>
</evidence>
<keyword evidence="19" id="KW-1185">Reference proteome</keyword>
<comment type="subcellular location">
    <subcellularLocation>
        <location evidence="3 16">Cytoplasm</location>
    </subcellularLocation>
</comment>
<sequence length="304" mass="33762">MDKKKLIQIFEDKNVGTVLIDEPMKNHTSFKIGGPVDIMILPTSEEEIKRAVKICREENLDFMIMGNGSNMLVKDGGIRGVIIKLNENFKKIEVRGNRIYAQAGALLNAISRVALENSLSGFEFATGIPGALGGAITMNAGAYGGEMKDVVESVRVLDKSGEIKEYSNKEMNFRYRGSRVEDEGLIVLNIVFKLNSGKKEEIKATIDDLTYKRTSKQPLEWPSGGSTFKRPEGYFAGKLIDDSGLRGLRYRGAQVSKKHCGFVINADDATCKDVLTLIDIIKKTVKDNYDVELEREIKLLGEDL</sequence>
<keyword evidence="12 16" id="KW-0560">Oxidoreductase</keyword>
<name>A0A1U7M7K6_TISCR</name>
<dbReference type="Pfam" id="PF02873">
    <property type="entry name" value="MurB_C"/>
    <property type="match status" value="1"/>
</dbReference>
<evidence type="ECO:0000256" key="7">
    <source>
        <dbReference type="ARBA" id="ARBA00022630"/>
    </source>
</evidence>
<dbReference type="UniPathway" id="UPA00219"/>
<organism evidence="18 19">
    <name type="scientific">Tissierella creatinophila DSM 6911</name>
    <dbReference type="NCBI Taxonomy" id="1123403"/>
    <lineage>
        <taxon>Bacteria</taxon>
        <taxon>Bacillati</taxon>
        <taxon>Bacillota</taxon>
        <taxon>Tissierellia</taxon>
        <taxon>Tissierellales</taxon>
        <taxon>Tissierellaceae</taxon>
        <taxon>Tissierella</taxon>
    </lineage>
</organism>
<protein>
    <recommendedName>
        <fullName evidence="16">UDP-N-acetylenolpyruvoylglucosamine reductase</fullName>
        <ecNumber evidence="16">1.3.1.98</ecNumber>
    </recommendedName>
    <alternativeName>
        <fullName evidence="16">UDP-N-acetylmuramate dehydrogenase</fullName>
    </alternativeName>
</protein>
<dbReference type="PANTHER" id="PTHR21071">
    <property type="entry name" value="UDP-N-ACETYLENOLPYRUVOYLGLUCOSAMINE REDUCTASE"/>
    <property type="match status" value="1"/>
</dbReference>
<comment type="cofactor">
    <cofactor evidence="1 16">
        <name>FAD</name>
        <dbReference type="ChEBI" id="CHEBI:57692"/>
    </cofactor>
</comment>
<keyword evidence="13 16" id="KW-0131">Cell cycle</keyword>
<dbReference type="AlphaFoldDB" id="A0A1U7M7K6"/>
<evidence type="ECO:0000256" key="1">
    <source>
        <dbReference type="ARBA" id="ARBA00001974"/>
    </source>
</evidence>
<dbReference type="InterPro" id="IPR011601">
    <property type="entry name" value="MurB_C"/>
</dbReference>
<evidence type="ECO:0000256" key="16">
    <source>
        <dbReference type="HAMAP-Rule" id="MF_00037"/>
    </source>
</evidence>
<feature type="active site" evidence="16">
    <location>
        <position position="176"/>
    </location>
</feature>
<comment type="caution">
    <text evidence="18">The sequence shown here is derived from an EMBL/GenBank/DDBJ whole genome shotgun (WGS) entry which is preliminary data.</text>
</comment>
<dbReference type="OrthoDB" id="9804753at2"/>
<comment type="catalytic activity">
    <reaction evidence="15 16">
        <text>UDP-N-acetyl-alpha-D-muramate + NADP(+) = UDP-N-acetyl-3-O-(1-carboxyvinyl)-alpha-D-glucosamine + NADPH + H(+)</text>
        <dbReference type="Rhea" id="RHEA:12248"/>
        <dbReference type="ChEBI" id="CHEBI:15378"/>
        <dbReference type="ChEBI" id="CHEBI:57783"/>
        <dbReference type="ChEBI" id="CHEBI:58349"/>
        <dbReference type="ChEBI" id="CHEBI:68483"/>
        <dbReference type="ChEBI" id="CHEBI:70757"/>
        <dbReference type="EC" id="1.3.1.98"/>
    </reaction>
</comment>
<evidence type="ECO:0000256" key="12">
    <source>
        <dbReference type="ARBA" id="ARBA00023002"/>
    </source>
</evidence>
<dbReference type="InterPro" id="IPR036635">
    <property type="entry name" value="MurB_C_sf"/>
</dbReference>
<dbReference type="InterPro" id="IPR036318">
    <property type="entry name" value="FAD-bd_PCMH-like_sf"/>
</dbReference>
<evidence type="ECO:0000256" key="5">
    <source>
        <dbReference type="ARBA" id="ARBA00022490"/>
    </source>
</evidence>
<evidence type="ECO:0000256" key="13">
    <source>
        <dbReference type="ARBA" id="ARBA00023306"/>
    </source>
</evidence>
<feature type="active site" evidence="16">
    <location>
        <position position="296"/>
    </location>
</feature>
<dbReference type="Gene3D" id="3.90.78.10">
    <property type="entry name" value="UDP-N-acetylenolpyruvoylglucosamine reductase, C-terminal domain"/>
    <property type="match status" value="1"/>
</dbReference>
<dbReference type="NCBIfam" id="NF010480">
    <property type="entry name" value="PRK13905.1"/>
    <property type="match status" value="1"/>
</dbReference>
<keyword evidence="6 16" id="KW-0132">Cell division</keyword>
<dbReference type="HAMAP" id="MF_00037">
    <property type="entry name" value="MurB"/>
    <property type="match status" value="1"/>
</dbReference>
<keyword evidence="10 16" id="KW-0133">Cell shape</keyword>
<evidence type="ECO:0000256" key="3">
    <source>
        <dbReference type="ARBA" id="ARBA00004496"/>
    </source>
</evidence>
<keyword evidence="8 16" id="KW-0274">FAD</keyword>
<evidence type="ECO:0000259" key="17">
    <source>
        <dbReference type="PROSITE" id="PS51387"/>
    </source>
</evidence>
<dbReference type="InterPro" id="IPR016169">
    <property type="entry name" value="FAD-bd_PCMH_sub2"/>
</dbReference>
<evidence type="ECO:0000256" key="8">
    <source>
        <dbReference type="ARBA" id="ARBA00022827"/>
    </source>
</evidence>
<keyword evidence="11 16" id="KW-0573">Peptidoglycan synthesis</keyword>
<proteinExistence type="inferred from homology"/>
<dbReference type="GO" id="GO:0071949">
    <property type="term" value="F:FAD binding"/>
    <property type="evidence" value="ECO:0007669"/>
    <property type="project" value="InterPro"/>
</dbReference>
<evidence type="ECO:0000256" key="10">
    <source>
        <dbReference type="ARBA" id="ARBA00022960"/>
    </source>
</evidence>
<dbReference type="EMBL" id="LTDM01000010">
    <property type="protein sequence ID" value="OLS03292.1"/>
    <property type="molecule type" value="Genomic_DNA"/>
</dbReference>
<dbReference type="Proteomes" id="UP000186112">
    <property type="component" value="Unassembled WGS sequence"/>
</dbReference>
<dbReference type="SUPFAM" id="SSF56194">
    <property type="entry name" value="Uridine diphospho-N-Acetylenolpyruvylglucosamine reductase, MurB, C-terminal domain"/>
    <property type="match status" value="1"/>
</dbReference>
<keyword evidence="9 16" id="KW-0521">NADP</keyword>
<dbReference type="Pfam" id="PF01565">
    <property type="entry name" value="FAD_binding_4"/>
    <property type="match status" value="1"/>
</dbReference>
<dbReference type="RefSeq" id="WP_084191797.1">
    <property type="nucleotide sequence ID" value="NZ_LTDM01000010.1"/>
</dbReference>
<accession>A0A1U7M7K6</accession>
<evidence type="ECO:0000256" key="11">
    <source>
        <dbReference type="ARBA" id="ARBA00022984"/>
    </source>
</evidence>
<evidence type="ECO:0000313" key="18">
    <source>
        <dbReference type="EMBL" id="OLS03292.1"/>
    </source>
</evidence>
<dbReference type="PROSITE" id="PS51387">
    <property type="entry name" value="FAD_PCMH"/>
    <property type="match status" value="1"/>
</dbReference>
<dbReference type="InterPro" id="IPR016167">
    <property type="entry name" value="FAD-bd_PCMH_sub1"/>
</dbReference>
<feature type="domain" description="FAD-binding PCMH-type" evidence="17">
    <location>
        <begin position="31"/>
        <end position="197"/>
    </location>
</feature>
<reference evidence="18 19" key="1">
    <citation type="submission" date="2016-02" db="EMBL/GenBank/DDBJ databases">
        <title>Genome sequence of Tissierella creatinophila DSM 6911.</title>
        <authorList>
            <person name="Poehlein A."/>
            <person name="Daniel R."/>
        </authorList>
    </citation>
    <scope>NUCLEOTIDE SEQUENCE [LARGE SCALE GENOMIC DNA]</scope>
    <source>
        <strain evidence="18 19">DSM 6911</strain>
    </source>
</reference>
<dbReference type="NCBIfam" id="TIGR00179">
    <property type="entry name" value="murB"/>
    <property type="match status" value="1"/>
</dbReference>
<dbReference type="InterPro" id="IPR016166">
    <property type="entry name" value="FAD-bd_PCMH"/>
</dbReference>
<dbReference type="GO" id="GO:0008762">
    <property type="term" value="F:UDP-N-acetylmuramate dehydrogenase activity"/>
    <property type="evidence" value="ECO:0007669"/>
    <property type="project" value="UniProtKB-UniRule"/>
</dbReference>
<dbReference type="GO" id="GO:0051301">
    <property type="term" value="P:cell division"/>
    <property type="evidence" value="ECO:0007669"/>
    <property type="project" value="UniProtKB-KW"/>
</dbReference>
<evidence type="ECO:0000256" key="6">
    <source>
        <dbReference type="ARBA" id="ARBA00022618"/>
    </source>
</evidence>
<dbReference type="EC" id="1.3.1.98" evidence="16"/>
<dbReference type="GO" id="GO:0071555">
    <property type="term" value="P:cell wall organization"/>
    <property type="evidence" value="ECO:0007669"/>
    <property type="project" value="UniProtKB-KW"/>
</dbReference>
<dbReference type="Gene3D" id="3.30.465.10">
    <property type="match status" value="1"/>
</dbReference>
<dbReference type="PANTHER" id="PTHR21071:SF4">
    <property type="entry name" value="UDP-N-ACETYLENOLPYRUVOYLGLUCOSAMINE REDUCTASE"/>
    <property type="match status" value="1"/>
</dbReference>
<dbReference type="InterPro" id="IPR006094">
    <property type="entry name" value="Oxid_FAD_bind_N"/>
</dbReference>
<evidence type="ECO:0000313" key="19">
    <source>
        <dbReference type="Proteomes" id="UP000186112"/>
    </source>
</evidence>
<comment type="similarity">
    <text evidence="16">Belongs to the MurB family.</text>
</comment>
<dbReference type="Gene3D" id="3.30.43.10">
    <property type="entry name" value="Uridine Diphospho-n-acetylenolpyruvylglucosamine Reductase, domain 2"/>
    <property type="match status" value="1"/>
</dbReference>